<comment type="subcellular location">
    <subcellularLocation>
        <location evidence="2">Endoplasmic reticulum</location>
    </subcellularLocation>
    <subcellularLocation>
        <location evidence="1">Membrane</location>
        <topology evidence="1">Multi-pass membrane protein</topology>
    </subcellularLocation>
</comment>
<feature type="transmembrane region" description="Helical" evidence="14">
    <location>
        <begin position="142"/>
        <end position="165"/>
    </location>
</feature>
<evidence type="ECO:0000256" key="3">
    <source>
        <dbReference type="ARBA" id="ARBA00004922"/>
    </source>
</evidence>
<keyword evidence="12 14" id="KW-0472">Membrane</keyword>
<dbReference type="InterPro" id="IPR052346">
    <property type="entry name" value="O-mannosyl-transferase_TMTC"/>
</dbReference>
<keyword evidence="7 14" id="KW-0812">Transmembrane</keyword>
<feature type="transmembrane region" description="Helical" evidence="14">
    <location>
        <begin position="283"/>
        <end position="303"/>
    </location>
</feature>
<evidence type="ECO:0000256" key="11">
    <source>
        <dbReference type="ARBA" id="ARBA00022989"/>
    </source>
</evidence>
<keyword evidence="9 13" id="KW-0802">TPR repeat</keyword>
<evidence type="ECO:0000259" key="15">
    <source>
        <dbReference type="Pfam" id="PF08409"/>
    </source>
</evidence>
<evidence type="ECO:0000256" key="6">
    <source>
        <dbReference type="ARBA" id="ARBA00022679"/>
    </source>
</evidence>
<comment type="pathway">
    <text evidence="3">Protein modification; protein glycosylation.</text>
</comment>
<dbReference type="Pfam" id="PF13181">
    <property type="entry name" value="TPR_8"/>
    <property type="match status" value="1"/>
</dbReference>
<feature type="transmembrane region" description="Helical" evidence="14">
    <location>
        <begin position="353"/>
        <end position="373"/>
    </location>
</feature>
<feature type="repeat" description="TPR" evidence="13">
    <location>
        <begin position="448"/>
        <end position="481"/>
    </location>
</feature>
<dbReference type="GO" id="GO:0004169">
    <property type="term" value="F:dolichyl-phosphate-mannose-protein mannosyltransferase activity"/>
    <property type="evidence" value="ECO:0007669"/>
    <property type="project" value="UniProtKB-EC"/>
</dbReference>
<evidence type="ECO:0000256" key="9">
    <source>
        <dbReference type="ARBA" id="ARBA00022803"/>
    </source>
</evidence>
<dbReference type="AlphaFoldDB" id="A0A1F5VG13"/>
<evidence type="ECO:0000256" key="1">
    <source>
        <dbReference type="ARBA" id="ARBA00004141"/>
    </source>
</evidence>
<dbReference type="SUPFAM" id="SSF48452">
    <property type="entry name" value="TPR-like"/>
    <property type="match status" value="1"/>
</dbReference>
<evidence type="ECO:0000313" key="17">
    <source>
        <dbReference type="Proteomes" id="UP000178943"/>
    </source>
</evidence>
<evidence type="ECO:0000256" key="12">
    <source>
        <dbReference type="ARBA" id="ARBA00023136"/>
    </source>
</evidence>
<dbReference type="Proteomes" id="UP000178943">
    <property type="component" value="Unassembled WGS sequence"/>
</dbReference>
<evidence type="ECO:0000256" key="8">
    <source>
        <dbReference type="ARBA" id="ARBA00022737"/>
    </source>
</evidence>
<proteinExistence type="inferred from homology"/>
<dbReference type="UniPathway" id="UPA00378"/>
<keyword evidence="11 14" id="KW-1133">Transmembrane helix</keyword>
<dbReference type="InterPro" id="IPR011990">
    <property type="entry name" value="TPR-like_helical_dom_sf"/>
</dbReference>
<dbReference type="EC" id="2.4.1.109" evidence="5"/>
<feature type="transmembrane region" description="Helical" evidence="14">
    <location>
        <begin position="171"/>
        <end position="189"/>
    </location>
</feature>
<keyword evidence="8" id="KW-0677">Repeat</keyword>
<keyword evidence="10" id="KW-0256">Endoplasmic reticulum</keyword>
<dbReference type="SMART" id="SM00028">
    <property type="entry name" value="TPR"/>
    <property type="match status" value="5"/>
</dbReference>
<accession>A0A1F5VG13</accession>
<evidence type="ECO:0000256" key="5">
    <source>
        <dbReference type="ARBA" id="ARBA00012839"/>
    </source>
</evidence>
<dbReference type="PANTHER" id="PTHR44227">
    <property type="match status" value="1"/>
</dbReference>
<dbReference type="EMBL" id="MFGW01000180">
    <property type="protein sequence ID" value="OGF62354.1"/>
    <property type="molecule type" value="Genomic_DNA"/>
</dbReference>
<evidence type="ECO:0000256" key="13">
    <source>
        <dbReference type="PROSITE-ProRule" id="PRU00339"/>
    </source>
</evidence>
<feature type="transmembrane region" description="Helical" evidence="14">
    <location>
        <begin position="196"/>
        <end position="222"/>
    </location>
</feature>
<evidence type="ECO:0000313" key="16">
    <source>
        <dbReference type="EMBL" id="OGF62354.1"/>
    </source>
</evidence>
<dbReference type="PROSITE" id="PS50005">
    <property type="entry name" value="TPR"/>
    <property type="match status" value="2"/>
</dbReference>
<feature type="transmembrane region" description="Helical" evidence="14">
    <location>
        <begin position="234"/>
        <end position="255"/>
    </location>
</feature>
<evidence type="ECO:0000256" key="4">
    <source>
        <dbReference type="ARBA" id="ARBA00007882"/>
    </source>
</evidence>
<feature type="transmembrane region" description="Helical" evidence="14">
    <location>
        <begin position="406"/>
        <end position="425"/>
    </location>
</feature>
<feature type="repeat" description="TPR" evidence="13">
    <location>
        <begin position="550"/>
        <end position="583"/>
    </location>
</feature>
<dbReference type="STRING" id="1817863.A2Y62_17030"/>
<dbReference type="PANTHER" id="PTHR44227:SF3">
    <property type="entry name" value="PROTEIN O-MANNOSYL-TRANSFERASE TMTC4"/>
    <property type="match status" value="1"/>
</dbReference>
<dbReference type="InterPro" id="IPR013618">
    <property type="entry name" value="TMTC_DUF1736"/>
</dbReference>
<feature type="transmembrane region" description="Helical" evidence="14">
    <location>
        <begin position="114"/>
        <end position="135"/>
    </location>
</feature>
<feature type="transmembrane region" description="Helical" evidence="14">
    <location>
        <begin position="323"/>
        <end position="341"/>
    </location>
</feature>
<dbReference type="Gene3D" id="1.25.40.10">
    <property type="entry name" value="Tetratricopeptide repeat domain"/>
    <property type="match status" value="1"/>
</dbReference>
<dbReference type="Pfam" id="PF08409">
    <property type="entry name" value="TMTC_DUF1736"/>
    <property type="match status" value="1"/>
</dbReference>
<evidence type="ECO:0000256" key="10">
    <source>
        <dbReference type="ARBA" id="ARBA00022824"/>
    </source>
</evidence>
<gene>
    <name evidence="16" type="ORF">A2Y62_17030</name>
</gene>
<evidence type="ECO:0000256" key="2">
    <source>
        <dbReference type="ARBA" id="ARBA00004240"/>
    </source>
</evidence>
<evidence type="ECO:0000256" key="7">
    <source>
        <dbReference type="ARBA" id="ARBA00022692"/>
    </source>
</evidence>
<organism evidence="16 17">
    <name type="scientific">Candidatus Fischerbacteria bacterium RBG_13_37_8</name>
    <dbReference type="NCBI Taxonomy" id="1817863"/>
    <lineage>
        <taxon>Bacteria</taxon>
        <taxon>Candidatus Fischeribacteriota</taxon>
    </lineage>
</organism>
<keyword evidence="6" id="KW-0808">Transferase</keyword>
<dbReference type="GO" id="GO:0016020">
    <property type="term" value="C:membrane"/>
    <property type="evidence" value="ECO:0007669"/>
    <property type="project" value="UniProtKB-SubCell"/>
</dbReference>
<comment type="caution">
    <text evidence="16">The sequence shown here is derived from an EMBL/GenBank/DDBJ whole genome shotgun (WGS) entry which is preliminary data.</text>
</comment>
<reference evidence="16 17" key="1">
    <citation type="journal article" date="2016" name="Nat. Commun.">
        <title>Thousands of microbial genomes shed light on interconnected biogeochemical processes in an aquifer system.</title>
        <authorList>
            <person name="Anantharaman K."/>
            <person name="Brown C.T."/>
            <person name="Hug L.A."/>
            <person name="Sharon I."/>
            <person name="Castelle C.J."/>
            <person name="Probst A.J."/>
            <person name="Thomas B.C."/>
            <person name="Singh A."/>
            <person name="Wilkins M.J."/>
            <person name="Karaoz U."/>
            <person name="Brodie E.L."/>
            <person name="Williams K.H."/>
            <person name="Hubbard S.S."/>
            <person name="Banfield J.F."/>
        </authorList>
    </citation>
    <scope>NUCLEOTIDE SEQUENCE [LARGE SCALE GENOMIC DNA]</scope>
</reference>
<protein>
    <recommendedName>
        <fullName evidence="5">dolichyl-phosphate-mannose--protein mannosyltransferase</fullName>
        <ecNumber evidence="5">2.4.1.109</ecNumber>
    </recommendedName>
</protein>
<sequence length="703" mass="80305">MNNENNIEIIEKKIIFETLTANDLAKYTLVLFVLCFASYFIILSNDFTYDDHFFIQNNPYIKSVEGVYHSAFAPIKDNQAQPAPMEGNRGFNYRPVSMLLLYTIGKIFSIKPLYYHLFNILFHALNCLLIFLLALQLKLSRIVALITAVIFAVHPIHTDAVASAVGIQEEFVFFFGILGLIVLISELQYKYFIAPVLFFAALLSKENAPVLIALYIGVIVYLHITGKSSEQKSIVSVTGIMIAPMMIYFAIRYVVLKSFFRHPVLQNLILDNPLYQAGFSERILTSIYLIWKYLLLFIIPVNLSADYSFNSIPLIKSILDVRLIAAFIFLVLIIALFIYLLKWKRYMEALGMYIFFVSILPVSNLFFRSSFLFAERNSYLASLGLCLIAGSIIGYFIQQEKKNSKFAAYAFLVIVIIVMTGLTIARNKVWKNDYSLFSSVISVVPDNAKAQYNLGALHFTEGNFKKSLENFRKTSEIYPEFYSAHLGVIHSYYNLNDLSSAITYAEHAVKLFPKDENLYDFLAKLHKESGNIEQTKKVYQQGIETIENSFMLEHNLGVNYFNEGNYKEAQKYFMNALKLRESGSAHYYLGKCYMKQYKDKEALDEFIKALPVSSEFPDMLKYLSILNFNFGRYGDSAEFVLQYLKAAPEDAEGYAIGAKLSWKVDQDYQAARQLMEHALKYNPTICKTPEYIAVCVALGLPAS</sequence>
<feature type="transmembrane region" description="Helical" evidence="14">
    <location>
        <begin position="24"/>
        <end position="43"/>
    </location>
</feature>
<feature type="transmembrane region" description="Helical" evidence="14">
    <location>
        <begin position="379"/>
        <end position="397"/>
    </location>
</feature>
<feature type="transmembrane region" description="Helical" evidence="14">
    <location>
        <begin position="91"/>
        <end position="108"/>
    </location>
</feature>
<evidence type="ECO:0000256" key="14">
    <source>
        <dbReference type="SAM" id="Phobius"/>
    </source>
</evidence>
<dbReference type="InterPro" id="IPR019734">
    <property type="entry name" value="TPR_rpt"/>
</dbReference>
<name>A0A1F5VG13_9BACT</name>
<feature type="domain" description="DUF1736" evidence="15">
    <location>
        <begin position="271"/>
        <end position="333"/>
    </location>
</feature>
<comment type="similarity">
    <text evidence="4">Belongs to the TMTC family.</text>
</comment>